<keyword evidence="1" id="KW-1133">Transmembrane helix</keyword>
<keyword evidence="3" id="KW-1185">Reference proteome</keyword>
<reference evidence="2 3" key="1">
    <citation type="submission" date="2016-11" db="EMBL/GenBank/DDBJ databases">
        <title>Paenibacillus species isolates.</title>
        <authorList>
            <person name="Beno S.M."/>
        </authorList>
    </citation>
    <scope>NUCLEOTIDE SEQUENCE [LARGE SCALE GENOMIC DNA]</scope>
    <source>
        <strain evidence="2 3">FSL H7-0433</strain>
    </source>
</reference>
<keyword evidence="1" id="KW-0812">Transmembrane</keyword>
<sequence>MEKDKEPELYLHKLTEELERLDAQYDDLTPPSLQELEWLMADAAVQRKRRERKELLLFWGVSLILICAFLSILTSAPMIYWIIQAIIPIVGLGGLGIARIRRNREGVQE</sequence>
<feature type="transmembrane region" description="Helical" evidence="1">
    <location>
        <begin position="79"/>
        <end position="98"/>
    </location>
</feature>
<organism evidence="2 3">
    <name type="scientific">Paenibacillus odorifer</name>
    <dbReference type="NCBI Taxonomy" id="189426"/>
    <lineage>
        <taxon>Bacteria</taxon>
        <taxon>Bacillati</taxon>
        <taxon>Bacillota</taxon>
        <taxon>Bacilli</taxon>
        <taxon>Bacillales</taxon>
        <taxon>Paenibacillaceae</taxon>
        <taxon>Paenibacillus</taxon>
    </lineage>
</organism>
<proteinExistence type="predicted"/>
<evidence type="ECO:0000313" key="3">
    <source>
        <dbReference type="Proteomes" id="UP000187158"/>
    </source>
</evidence>
<dbReference type="Pfam" id="PF17280">
    <property type="entry name" value="DUF5345"/>
    <property type="match status" value="1"/>
</dbReference>
<evidence type="ECO:0000313" key="2">
    <source>
        <dbReference type="EMBL" id="OMD31436.1"/>
    </source>
</evidence>
<accession>A0ABX3GPB0</accession>
<keyword evidence="1" id="KW-0472">Membrane</keyword>
<protein>
    <recommendedName>
        <fullName evidence="4">YxlC family protein</fullName>
    </recommendedName>
</protein>
<comment type="caution">
    <text evidence="2">The sequence shown here is derived from an EMBL/GenBank/DDBJ whole genome shotgun (WGS) entry which is preliminary data.</text>
</comment>
<dbReference type="EMBL" id="MPVP01000111">
    <property type="protein sequence ID" value="OMD31436.1"/>
    <property type="molecule type" value="Genomic_DNA"/>
</dbReference>
<name>A0ABX3GPB0_9BACL</name>
<dbReference type="InterPro" id="IPR035238">
    <property type="entry name" value="DUF5345"/>
</dbReference>
<feature type="transmembrane region" description="Helical" evidence="1">
    <location>
        <begin position="55"/>
        <end position="73"/>
    </location>
</feature>
<dbReference type="RefSeq" id="WP_076128645.1">
    <property type="nucleotide sequence ID" value="NZ_MPTE01000017.1"/>
</dbReference>
<evidence type="ECO:0000256" key="1">
    <source>
        <dbReference type="SAM" id="Phobius"/>
    </source>
</evidence>
<gene>
    <name evidence="2" type="ORF">BSO21_17415</name>
</gene>
<evidence type="ECO:0008006" key="4">
    <source>
        <dbReference type="Google" id="ProtNLM"/>
    </source>
</evidence>
<dbReference type="Proteomes" id="UP000187158">
    <property type="component" value="Unassembled WGS sequence"/>
</dbReference>